<dbReference type="NCBIfam" id="TIGR00056">
    <property type="entry name" value="MlaE family lipid ABC transporter permease subunit"/>
    <property type="match status" value="1"/>
</dbReference>
<dbReference type="AlphaFoldDB" id="A0A3D8IMI0"/>
<dbReference type="EMBL" id="NXLT01000008">
    <property type="protein sequence ID" value="RDU66200.1"/>
    <property type="molecule type" value="Genomic_DNA"/>
</dbReference>
<name>A0A3D8IMI0_9HELI</name>
<dbReference type="InterPro" id="IPR030802">
    <property type="entry name" value="Permease_MalE"/>
</dbReference>
<keyword evidence="1" id="KW-1133">Transmembrane helix</keyword>
<dbReference type="Pfam" id="PF02405">
    <property type="entry name" value="MlaE"/>
    <property type="match status" value="1"/>
</dbReference>
<dbReference type="OrthoDB" id="9805022at2"/>
<sequence>MLSGEWLYTTSKKDLRALQKALQKAQHIEIDFSTQPIVDFAFCAYLLSLLEHKTYTFTHLNHHTKEIFATLNHSITLPKDTHKASPLFAFFSSIGLWVVDFVQNALDFLHFFGMALYYLGLSLLNPRRFKIASIFYHISESGLKSLPVVLTTSFIVSYAIALQGVIQLDKMGVPIMSVEIIAKLCLRELGPFILALVIAGRSASSFSAQIGVMNLNEENDALKTMGFSVIDFLVTPRILALVITMPLLVFLSDIISLLAGMLATNLQAGISFTQYWERFYEYVAITNFWVGIAKAPFFGLAIGLVGCFRGLKVQGDTESLGRQTTLSVVNAIFWIIVINAIFSFLTTALGI</sequence>
<dbReference type="GO" id="GO:0043190">
    <property type="term" value="C:ATP-binding cassette (ABC) transporter complex"/>
    <property type="evidence" value="ECO:0007669"/>
    <property type="project" value="InterPro"/>
</dbReference>
<feature type="transmembrane region" description="Helical" evidence="1">
    <location>
        <begin position="288"/>
        <end position="311"/>
    </location>
</feature>
<feature type="transmembrane region" description="Helical" evidence="1">
    <location>
        <begin position="331"/>
        <end position="350"/>
    </location>
</feature>
<keyword evidence="3" id="KW-1185">Reference proteome</keyword>
<accession>A0A3D8IMI0</accession>
<feature type="transmembrane region" description="Helical" evidence="1">
    <location>
        <begin position="254"/>
        <end position="276"/>
    </location>
</feature>
<gene>
    <name evidence="2" type="ORF">CQA54_07945</name>
</gene>
<evidence type="ECO:0000256" key="1">
    <source>
        <dbReference type="RuleBase" id="RU362044"/>
    </source>
</evidence>
<dbReference type="Proteomes" id="UP000256514">
    <property type="component" value="Unassembled WGS sequence"/>
</dbReference>
<dbReference type="PANTHER" id="PTHR30188:SF3">
    <property type="entry name" value="ABC TRANSPORTER PERMEASE"/>
    <property type="match status" value="1"/>
</dbReference>
<evidence type="ECO:0000313" key="2">
    <source>
        <dbReference type="EMBL" id="RDU66200.1"/>
    </source>
</evidence>
<comment type="similarity">
    <text evidence="1">Belongs to the MlaE permease family.</text>
</comment>
<comment type="caution">
    <text evidence="2">The sequence shown here is derived from an EMBL/GenBank/DDBJ whole genome shotgun (WGS) entry which is preliminary data.</text>
</comment>
<protein>
    <submittedName>
        <fullName evidence="2">ABC transporter</fullName>
    </submittedName>
</protein>
<organism evidence="2 3">
    <name type="scientific">Helicobacter equorum</name>
    <dbReference type="NCBI Taxonomy" id="361872"/>
    <lineage>
        <taxon>Bacteria</taxon>
        <taxon>Pseudomonadati</taxon>
        <taxon>Campylobacterota</taxon>
        <taxon>Epsilonproteobacteria</taxon>
        <taxon>Campylobacterales</taxon>
        <taxon>Helicobacteraceae</taxon>
        <taxon>Helicobacter</taxon>
    </lineage>
</organism>
<keyword evidence="1" id="KW-0472">Membrane</keyword>
<feature type="transmembrane region" description="Helical" evidence="1">
    <location>
        <begin position="108"/>
        <end position="125"/>
    </location>
</feature>
<feature type="transmembrane region" description="Helical" evidence="1">
    <location>
        <begin position="227"/>
        <end position="248"/>
    </location>
</feature>
<keyword evidence="1" id="KW-0812">Transmembrane</keyword>
<proteinExistence type="inferred from homology"/>
<dbReference type="InterPro" id="IPR003453">
    <property type="entry name" value="ABC_MlaE_roteobac"/>
</dbReference>
<evidence type="ECO:0000313" key="3">
    <source>
        <dbReference type="Proteomes" id="UP000256514"/>
    </source>
</evidence>
<feature type="transmembrane region" description="Helical" evidence="1">
    <location>
        <begin position="146"/>
        <end position="166"/>
    </location>
</feature>
<dbReference type="GO" id="GO:0005548">
    <property type="term" value="F:phospholipid transporter activity"/>
    <property type="evidence" value="ECO:0007669"/>
    <property type="project" value="TreeGrafter"/>
</dbReference>
<dbReference type="PANTHER" id="PTHR30188">
    <property type="entry name" value="ABC TRANSPORTER PERMEASE PROTEIN-RELATED"/>
    <property type="match status" value="1"/>
</dbReference>
<reference evidence="2 3" key="1">
    <citation type="submission" date="2018-04" db="EMBL/GenBank/DDBJ databases">
        <title>Novel Campyloabacter and Helicobacter Species and Strains.</title>
        <authorList>
            <person name="Mannion A.J."/>
            <person name="Shen Z."/>
            <person name="Fox J.G."/>
        </authorList>
    </citation>
    <scope>NUCLEOTIDE SEQUENCE [LARGE SCALE GENOMIC DNA]</scope>
    <source>
        <strain evidence="2 3">MIT 12-6600</strain>
    </source>
</reference>